<dbReference type="OrthoDB" id="2499368at2759"/>
<dbReference type="GO" id="GO:0006145">
    <property type="term" value="P:purine nucleobase catabolic process"/>
    <property type="evidence" value="ECO:0007669"/>
    <property type="project" value="TreeGrafter"/>
</dbReference>
<accession>A0A9Q3BLR1</accession>
<dbReference type="FunFam" id="3.20.20.140:FF:000032">
    <property type="entry name" value="Allantoinase Dal1"/>
    <property type="match status" value="1"/>
</dbReference>
<dbReference type="InterPro" id="IPR050138">
    <property type="entry name" value="DHOase/Allantoinase_Hydrolase"/>
</dbReference>
<protein>
    <recommendedName>
        <fullName evidence="6">allantoinase</fullName>
        <ecNumber evidence="6">3.5.2.5</ecNumber>
    </recommendedName>
</protein>
<dbReference type="PROSITE" id="PS00482">
    <property type="entry name" value="DIHYDROOROTASE_1"/>
    <property type="match status" value="1"/>
</dbReference>
<keyword evidence="7" id="KW-0479">Metal-binding</keyword>
<dbReference type="EC" id="3.5.2.5" evidence="6"/>
<evidence type="ECO:0000256" key="1">
    <source>
        <dbReference type="ARBA" id="ARBA00001756"/>
    </source>
</evidence>
<comment type="subunit">
    <text evidence="5">Homotetramer.</text>
</comment>
<dbReference type="GO" id="GO:0008270">
    <property type="term" value="F:zinc ion binding"/>
    <property type="evidence" value="ECO:0007669"/>
    <property type="project" value="InterPro"/>
</dbReference>
<organism evidence="11 12">
    <name type="scientific">Austropuccinia psidii MF-1</name>
    <dbReference type="NCBI Taxonomy" id="1389203"/>
    <lineage>
        <taxon>Eukaryota</taxon>
        <taxon>Fungi</taxon>
        <taxon>Dikarya</taxon>
        <taxon>Basidiomycota</taxon>
        <taxon>Pucciniomycotina</taxon>
        <taxon>Pucciniomycetes</taxon>
        <taxon>Pucciniales</taxon>
        <taxon>Sphaerophragmiaceae</taxon>
        <taxon>Austropuccinia</taxon>
    </lineage>
</organism>
<dbReference type="InterPro" id="IPR006680">
    <property type="entry name" value="Amidohydro-rel"/>
</dbReference>
<evidence type="ECO:0000256" key="3">
    <source>
        <dbReference type="ARBA" id="ARBA00004968"/>
    </source>
</evidence>
<evidence type="ECO:0000256" key="4">
    <source>
        <dbReference type="ARBA" id="ARBA00010368"/>
    </source>
</evidence>
<dbReference type="SUPFAM" id="SSF51338">
    <property type="entry name" value="Composite domain of metallo-dependent hydrolases"/>
    <property type="match status" value="1"/>
</dbReference>
<comment type="caution">
    <text evidence="11">The sequence shown here is derived from an EMBL/GenBank/DDBJ whole genome shotgun (WGS) entry which is preliminary data.</text>
</comment>
<evidence type="ECO:0000313" key="11">
    <source>
        <dbReference type="EMBL" id="MBW0467614.1"/>
    </source>
</evidence>
<dbReference type="Gene3D" id="2.30.40.10">
    <property type="entry name" value="Urease, subunit C, domain 1"/>
    <property type="match status" value="1"/>
</dbReference>
<dbReference type="AlphaFoldDB" id="A0A9Q3BLR1"/>
<dbReference type="GO" id="GO:0005737">
    <property type="term" value="C:cytoplasm"/>
    <property type="evidence" value="ECO:0007669"/>
    <property type="project" value="TreeGrafter"/>
</dbReference>
<evidence type="ECO:0000256" key="5">
    <source>
        <dbReference type="ARBA" id="ARBA00011881"/>
    </source>
</evidence>
<dbReference type="NCBIfam" id="TIGR03178">
    <property type="entry name" value="allantoinase"/>
    <property type="match status" value="1"/>
</dbReference>
<dbReference type="InterPro" id="IPR018228">
    <property type="entry name" value="DNase_TatD-rel_CS"/>
</dbReference>
<evidence type="ECO:0000259" key="10">
    <source>
        <dbReference type="Pfam" id="PF01979"/>
    </source>
</evidence>
<dbReference type="GO" id="GO:0004038">
    <property type="term" value="F:allantoinase activity"/>
    <property type="evidence" value="ECO:0007669"/>
    <property type="project" value="UniProtKB-EC"/>
</dbReference>
<keyword evidence="8" id="KW-0378">Hydrolase</keyword>
<proteinExistence type="inferred from homology"/>
<dbReference type="InterPro" id="IPR011059">
    <property type="entry name" value="Metal-dep_hydrolase_composite"/>
</dbReference>
<dbReference type="PANTHER" id="PTHR43668">
    <property type="entry name" value="ALLANTOINASE"/>
    <property type="match status" value="1"/>
</dbReference>
<comment type="catalytic activity">
    <reaction evidence="1">
        <text>(S)-allantoin + H2O = allantoate + H(+)</text>
        <dbReference type="Rhea" id="RHEA:17029"/>
        <dbReference type="ChEBI" id="CHEBI:15377"/>
        <dbReference type="ChEBI" id="CHEBI:15378"/>
        <dbReference type="ChEBI" id="CHEBI:15678"/>
        <dbReference type="ChEBI" id="CHEBI:17536"/>
        <dbReference type="EC" id="3.5.2.5"/>
    </reaction>
</comment>
<dbReference type="InterPro" id="IPR017593">
    <property type="entry name" value="Allantoinase"/>
</dbReference>
<keyword evidence="12" id="KW-1185">Reference proteome</keyword>
<name>A0A9Q3BLR1_9BASI</name>
<dbReference type="Pfam" id="PF01979">
    <property type="entry name" value="Amidohydro_1"/>
    <property type="match status" value="1"/>
</dbReference>
<dbReference type="InterPro" id="IPR002195">
    <property type="entry name" value="Dihydroorotase_CS"/>
</dbReference>
<feature type="domain" description="Amidohydrolase-related" evidence="10">
    <location>
        <begin position="81"/>
        <end position="471"/>
    </location>
</feature>
<dbReference type="Gene3D" id="3.20.20.140">
    <property type="entry name" value="Metal-dependent hydrolases"/>
    <property type="match status" value="1"/>
</dbReference>
<evidence type="ECO:0000256" key="9">
    <source>
        <dbReference type="ARBA" id="ARBA00022833"/>
    </source>
</evidence>
<dbReference type="PANTHER" id="PTHR43668:SF2">
    <property type="entry name" value="ALLANTOINASE"/>
    <property type="match status" value="1"/>
</dbReference>
<evidence type="ECO:0000256" key="6">
    <source>
        <dbReference type="ARBA" id="ARBA00012863"/>
    </source>
</evidence>
<dbReference type="InterPro" id="IPR032466">
    <property type="entry name" value="Metal_Hydrolase"/>
</dbReference>
<dbReference type="GO" id="GO:0000256">
    <property type="term" value="P:allantoin catabolic process"/>
    <property type="evidence" value="ECO:0007669"/>
    <property type="project" value="InterPro"/>
</dbReference>
<comment type="cofactor">
    <cofactor evidence="2">
        <name>Zn(2+)</name>
        <dbReference type="ChEBI" id="CHEBI:29105"/>
    </cofactor>
</comment>
<dbReference type="PROSITE" id="PS01137">
    <property type="entry name" value="TATD_1"/>
    <property type="match status" value="1"/>
</dbReference>
<comment type="similarity">
    <text evidence="4">Belongs to the metallo-dependent hydrolases superfamily. Allantoinase family.</text>
</comment>
<dbReference type="SUPFAM" id="SSF51556">
    <property type="entry name" value="Metallo-dependent hydrolases"/>
    <property type="match status" value="1"/>
</dbReference>
<evidence type="ECO:0000256" key="2">
    <source>
        <dbReference type="ARBA" id="ARBA00001947"/>
    </source>
</evidence>
<keyword evidence="9" id="KW-0862">Zinc</keyword>
<dbReference type="GO" id="GO:0050897">
    <property type="term" value="F:cobalt ion binding"/>
    <property type="evidence" value="ECO:0007669"/>
    <property type="project" value="InterPro"/>
</dbReference>
<comment type="pathway">
    <text evidence="3">Nitrogen metabolism; (S)-allantoin degradation; allantoate from (S)-allantoin: step 1/1.</text>
</comment>
<evidence type="ECO:0000256" key="7">
    <source>
        <dbReference type="ARBA" id="ARBA00022723"/>
    </source>
</evidence>
<evidence type="ECO:0000313" key="12">
    <source>
        <dbReference type="Proteomes" id="UP000765509"/>
    </source>
</evidence>
<dbReference type="EMBL" id="AVOT02001634">
    <property type="protein sequence ID" value="MBW0467614.1"/>
    <property type="molecule type" value="Genomic_DNA"/>
</dbReference>
<reference evidence="11" key="1">
    <citation type="submission" date="2021-03" db="EMBL/GenBank/DDBJ databases">
        <title>Draft genome sequence of rust myrtle Austropuccinia psidii MF-1, a brazilian biotype.</title>
        <authorList>
            <person name="Quecine M.C."/>
            <person name="Pachon D.M.R."/>
            <person name="Bonatelli M.L."/>
            <person name="Correr F.H."/>
            <person name="Franceschini L.M."/>
            <person name="Leite T.F."/>
            <person name="Margarido G.R.A."/>
            <person name="Almeida C.A."/>
            <person name="Ferrarezi J.A."/>
            <person name="Labate C.A."/>
        </authorList>
    </citation>
    <scope>NUCLEOTIDE SEQUENCE</scope>
    <source>
        <strain evidence="11">MF-1</strain>
    </source>
</reference>
<dbReference type="Proteomes" id="UP000765509">
    <property type="component" value="Unassembled WGS sequence"/>
</dbReference>
<evidence type="ECO:0000256" key="8">
    <source>
        <dbReference type="ARBA" id="ARBA00022801"/>
    </source>
</evidence>
<sequence length="492" mass="54152">MSPNSLKNTQITHLALAAQQVMLPTPPGASVDALEPLAYPQPATIEASKITGLITAVHLGLVPKLNYGPEFEYVLIPSDWLVFPGLIDAHVHLNEPGRTAWEGFKSGTNAAASGGITTLVDMPLNSIPPTTTVENFKEKRLAAQGQCRVDVGFWGGVIPHNQNELIPLVKEGVKGFKCFLIESGVEEFPCVSEADLELAMSKLQDAGSLLLFHAELDCPASIHGAPGHHVNKEMSDVQDPNLYSTFLESRSTKYETDAISLVVKLNNRFPNLKTHIVHLSAADALPILKEARSSGLQISAETCLHYLTLSTSSIPNGQPEYKCCPPIRTKENQDELWRALLENEIEYIVSDHSPCTADLKMNKTLMEAWGGIGGLGLGLSLIWTEGKQRQVKNLEGWVLKWLCERPARKVKLGHLKGRISVGSQCDFCIFNPYEFFEVTTSELKFKNKISPYIGMKLTGRVMQTFLAAKTVFDFRRQGFVGIEDIYGGKLLI</sequence>
<gene>
    <name evidence="11" type="ORF">O181_007329</name>
</gene>